<sequence>MITFGQKLKLKKIATPKIRPVENLTQVDKIEINLQEYFKNGNFSPGDAIPKETELALAMHVSRTAIREALSRFKILGIIESRKNRGMIITRPDILTNMQRVMDPKLLDGETMKEIFEMRLVIEMGLADILFLRKTEANLVKLEEIVAKEEQTDNKIERLKYDVEFHSMLYEISENETIQRFQKMLLPIFEYVDNGLHIKSQVQDAEYASHRVLLNVLKNGTPEEFRNKMRKHLYNYFEKV</sequence>
<feature type="domain" description="HTH gntR-type" evidence="4">
    <location>
        <begin position="24"/>
        <end position="92"/>
    </location>
</feature>
<dbReference type="InterPro" id="IPR036390">
    <property type="entry name" value="WH_DNA-bd_sf"/>
</dbReference>
<keyword evidence="6" id="KW-1185">Reference proteome</keyword>
<dbReference type="EMBL" id="CP001681">
    <property type="protein sequence ID" value="ACU05771.1"/>
    <property type="molecule type" value="Genomic_DNA"/>
</dbReference>
<evidence type="ECO:0000256" key="3">
    <source>
        <dbReference type="ARBA" id="ARBA00023163"/>
    </source>
</evidence>
<dbReference type="Proteomes" id="UP000000852">
    <property type="component" value="Chromosome"/>
</dbReference>
<keyword evidence="1" id="KW-0805">Transcription regulation</keyword>
<dbReference type="RefSeq" id="WP_015809380.1">
    <property type="nucleotide sequence ID" value="NC_013061.1"/>
</dbReference>
<dbReference type="PANTHER" id="PTHR43537:SF51">
    <property type="entry name" value="HTH-TYPE TRANSCRIPTIONAL REGULATOR LGOR-RELATED"/>
    <property type="match status" value="1"/>
</dbReference>
<dbReference type="GO" id="GO:0003677">
    <property type="term" value="F:DNA binding"/>
    <property type="evidence" value="ECO:0007669"/>
    <property type="project" value="UniProtKB-KW"/>
</dbReference>
<organism evidence="5 6">
    <name type="scientific">Pedobacter heparinus (strain ATCC 13125 / DSM 2366 / CIP 104194 / JCM 7457 / NBRC 12017 / NCIMB 9290 / NRRL B-14731 / HIM 762-3)</name>
    <dbReference type="NCBI Taxonomy" id="485917"/>
    <lineage>
        <taxon>Bacteria</taxon>
        <taxon>Pseudomonadati</taxon>
        <taxon>Bacteroidota</taxon>
        <taxon>Sphingobacteriia</taxon>
        <taxon>Sphingobacteriales</taxon>
        <taxon>Sphingobacteriaceae</taxon>
        <taxon>Pedobacter</taxon>
    </lineage>
</organism>
<dbReference type="SUPFAM" id="SSF48008">
    <property type="entry name" value="GntR ligand-binding domain-like"/>
    <property type="match status" value="1"/>
</dbReference>
<dbReference type="SMART" id="SM00895">
    <property type="entry name" value="FCD"/>
    <property type="match status" value="1"/>
</dbReference>
<dbReference type="KEGG" id="phe:Phep_3580"/>
<keyword evidence="2" id="KW-0238">DNA-binding</keyword>
<dbReference type="Gene3D" id="1.10.10.10">
    <property type="entry name" value="Winged helix-like DNA-binding domain superfamily/Winged helix DNA-binding domain"/>
    <property type="match status" value="1"/>
</dbReference>
<dbReference type="Pfam" id="PF07729">
    <property type="entry name" value="FCD"/>
    <property type="match status" value="1"/>
</dbReference>
<dbReference type="InterPro" id="IPR011711">
    <property type="entry name" value="GntR_C"/>
</dbReference>
<accession>C6XTJ3</accession>
<keyword evidence="3" id="KW-0804">Transcription</keyword>
<evidence type="ECO:0000256" key="2">
    <source>
        <dbReference type="ARBA" id="ARBA00023125"/>
    </source>
</evidence>
<dbReference type="PANTHER" id="PTHR43537">
    <property type="entry name" value="TRANSCRIPTIONAL REGULATOR, GNTR FAMILY"/>
    <property type="match status" value="1"/>
</dbReference>
<reference evidence="5 6" key="1">
    <citation type="journal article" date="2009" name="Stand. Genomic Sci.">
        <title>Complete genome sequence of Pedobacter heparinus type strain (HIM 762-3).</title>
        <authorList>
            <person name="Han C."/>
            <person name="Spring S."/>
            <person name="Lapidus A."/>
            <person name="Del Rio T.G."/>
            <person name="Tice H."/>
            <person name="Copeland A."/>
            <person name="Cheng J.F."/>
            <person name="Lucas S."/>
            <person name="Chen F."/>
            <person name="Nolan M."/>
            <person name="Bruce D."/>
            <person name="Goodwin L."/>
            <person name="Pitluck S."/>
            <person name="Ivanova N."/>
            <person name="Mavromatis K."/>
            <person name="Mikhailova N."/>
            <person name="Pati A."/>
            <person name="Chen A."/>
            <person name="Palaniappan K."/>
            <person name="Land M."/>
            <person name="Hauser L."/>
            <person name="Chang Y.J."/>
            <person name="Jeffries C.C."/>
            <person name="Saunders E."/>
            <person name="Chertkov O."/>
            <person name="Brettin T."/>
            <person name="Goker M."/>
            <person name="Rohde M."/>
            <person name="Bristow J."/>
            <person name="Eisen J.A."/>
            <person name="Markowitz V."/>
            <person name="Hugenholtz P."/>
            <person name="Kyrpides N.C."/>
            <person name="Klenk H.P."/>
            <person name="Detter J.C."/>
        </authorList>
    </citation>
    <scope>NUCLEOTIDE SEQUENCE [LARGE SCALE GENOMIC DNA]</scope>
    <source>
        <strain evidence="6">ATCC 13125 / DSM 2366 / CIP 104194 / JCM 7457 / NBRC 12017 / NCIMB 9290 / NRRL B-14731 / HIM 762-3</strain>
    </source>
</reference>
<proteinExistence type="predicted"/>
<evidence type="ECO:0000259" key="4">
    <source>
        <dbReference type="PROSITE" id="PS50949"/>
    </source>
</evidence>
<dbReference type="InterPro" id="IPR036388">
    <property type="entry name" value="WH-like_DNA-bd_sf"/>
</dbReference>
<dbReference type="HOGENOM" id="CLU_017584_9_3_10"/>
<dbReference type="InterPro" id="IPR008920">
    <property type="entry name" value="TF_FadR/GntR_C"/>
</dbReference>
<dbReference type="eggNOG" id="COG2186">
    <property type="taxonomic scope" value="Bacteria"/>
</dbReference>
<gene>
    <name evidence="5" type="ordered locus">Phep_3580</name>
</gene>
<dbReference type="STRING" id="485917.Phep_3580"/>
<dbReference type="SUPFAM" id="SSF46785">
    <property type="entry name" value="Winged helix' DNA-binding domain"/>
    <property type="match status" value="1"/>
</dbReference>
<dbReference type="OrthoDB" id="1040417at2"/>
<dbReference type="PRINTS" id="PR00035">
    <property type="entry name" value="HTHGNTR"/>
</dbReference>
<dbReference type="PROSITE" id="PS50949">
    <property type="entry name" value="HTH_GNTR"/>
    <property type="match status" value="1"/>
</dbReference>
<dbReference type="InterPro" id="IPR000524">
    <property type="entry name" value="Tscrpt_reg_HTH_GntR"/>
</dbReference>
<dbReference type="SMART" id="SM00345">
    <property type="entry name" value="HTH_GNTR"/>
    <property type="match status" value="1"/>
</dbReference>
<name>C6XTJ3_PEDHD</name>
<protein>
    <submittedName>
        <fullName evidence="5">GntR domain protein</fullName>
    </submittedName>
</protein>
<evidence type="ECO:0000313" key="6">
    <source>
        <dbReference type="Proteomes" id="UP000000852"/>
    </source>
</evidence>
<dbReference type="GO" id="GO:0003700">
    <property type="term" value="F:DNA-binding transcription factor activity"/>
    <property type="evidence" value="ECO:0007669"/>
    <property type="project" value="InterPro"/>
</dbReference>
<dbReference type="AlphaFoldDB" id="C6XTJ3"/>
<dbReference type="Pfam" id="PF00392">
    <property type="entry name" value="GntR"/>
    <property type="match status" value="1"/>
</dbReference>
<evidence type="ECO:0000313" key="5">
    <source>
        <dbReference type="EMBL" id="ACU05771.1"/>
    </source>
</evidence>
<dbReference type="Gene3D" id="1.20.120.530">
    <property type="entry name" value="GntR ligand-binding domain-like"/>
    <property type="match status" value="1"/>
</dbReference>
<evidence type="ECO:0000256" key="1">
    <source>
        <dbReference type="ARBA" id="ARBA00023015"/>
    </source>
</evidence>